<dbReference type="EMBL" id="JACTAG010000002">
    <property type="protein sequence ID" value="MBD3664320.1"/>
    <property type="molecule type" value="Genomic_DNA"/>
</dbReference>
<evidence type="ECO:0000313" key="2">
    <source>
        <dbReference type="Proteomes" id="UP000635142"/>
    </source>
</evidence>
<gene>
    <name evidence="1" type="ORF">H9Q16_10335</name>
</gene>
<comment type="caution">
    <text evidence="1">The sequence shown here is derived from an EMBL/GenBank/DDBJ whole genome shotgun (WGS) entry which is preliminary data.</text>
</comment>
<sequence>MFVRTATAQMRDTAALRAELLLEQRVELKKMTKAVCFVLAGSDRSLLSRSAIAAADRFDRSLAQLVTEDLAAETDSERAKALSELDAQARAVTLSARQIIAGDVHRVPMSLLLDDGADVGRALVTLSASALSLDKDKPGSTAAAHTMLTLIHQSARMQAMLRDACLNQVGLLGERGHDRMMSVQAEFEADLAALQTGDPDRNILAPPNVTARVLLGKVAAFWDKSRDTLVTASLGENVEIRALQKASIYGDLMDMNLKRARKAYMRTPPGG</sequence>
<name>A0A927D387_9RHOB</name>
<accession>A0A927D387</accession>
<evidence type="ECO:0000313" key="1">
    <source>
        <dbReference type="EMBL" id="MBD3664320.1"/>
    </source>
</evidence>
<proteinExistence type="predicted"/>
<dbReference type="AlphaFoldDB" id="A0A927D387"/>
<dbReference type="Proteomes" id="UP000635142">
    <property type="component" value="Unassembled WGS sequence"/>
</dbReference>
<reference evidence="1" key="1">
    <citation type="submission" date="2020-08" db="EMBL/GenBank/DDBJ databases">
        <title>Sulfitobacter aestuariivivens sp. nov., isolated from a tidal flat.</title>
        <authorList>
            <person name="Park S."/>
            <person name="Yoon J.-H."/>
        </authorList>
    </citation>
    <scope>NUCLEOTIDE SEQUENCE</scope>
    <source>
        <strain evidence="1">TSTF-M16</strain>
    </source>
</reference>
<dbReference type="RefSeq" id="WP_191075359.1">
    <property type="nucleotide sequence ID" value="NZ_JACTAG010000002.1"/>
</dbReference>
<protein>
    <submittedName>
        <fullName evidence="1">Uncharacterized protein</fullName>
    </submittedName>
</protein>
<keyword evidence="2" id="KW-1185">Reference proteome</keyword>
<organism evidence="1 2">
    <name type="scientific">Sulfitobacter aestuariivivens</name>
    <dbReference type="NCBI Taxonomy" id="2766981"/>
    <lineage>
        <taxon>Bacteria</taxon>
        <taxon>Pseudomonadati</taxon>
        <taxon>Pseudomonadota</taxon>
        <taxon>Alphaproteobacteria</taxon>
        <taxon>Rhodobacterales</taxon>
        <taxon>Roseobacteraceae</taxon>
        <taxon>Sulfitobacter</taxon>
    </lineage>
</organism>